<dbReference type="InterPro" id="IPR024931">
    <property type="entry name" value="Importin_alpha"/>
</dbReference>
<evidence type="ECO:0000313" key="9">
    <source>
        <dbReference type="Proteomes" id="UP001146793"/>
    </source>
</evidence>
<dbReference type="AlphaFoldDB" id="A0AAV7ZRA7"/>
<feature type="domain" description="IBB" evidence="7">
    <location>
        <begin position="11"/>
        <end position="92"/>
    </location>
</feature>
<keyword evidence="3" id="KW-0677">Repeat</keyword>
<dbReference type="InterPro" id="IPR016024">
    <property type="entry name" value="ARM-type_fold"/>
</dbReference>
<dbReference type="InterPro" id="IPR011989">
    <property type="entry name" value="ARM-like"/>
</dbReference>
<dbReference type="GO" id="GO:0061608">
    <property type="term" value="F:nuclear import signal receptor activity"/>
    <property type="evidence" value="ECO:0007669"/>
    <property type="project" value="InterPro"/>
</dbReference>
<evidence type="ECO:0000256" key="2">
    <source>
        <dbReference type="ARBA" id="ARBA00022448"/>
    </source>
</evidence>
<evidence type="ECO:0000256" key="6">
    <source>
        <dbReference type="SAM" id="MobiDB-lite"/>
    </source>
</evidence>
<dbReference type="InterPro" id="IPR002652">
    <property type="entry name" value="Importin-a_IBB"/>
</dbReference>
<feature type="compositionally biased region" description="Basic residues" evidence="6">
    <location>
        <begin position="7"/>
        <end position="27"/>
    </location>
</feature>
<comment type="caution">
    <text evidence="8">The sequence shown here is derived from an EMBL/GenBank/DDBJ whole genome shotgun (WGS) entry which is preliminary data.</text>
</comment>
<dbReference type="EMBL" id="JANTQA010000023">
    <property type="protein sequence ID" value="KAJ3443646.1"/>
    <property type="molecule type" value="Genomic_DNA"/>
</dbReference>
<evidence type="ECO:0000256" key="3">
    <source>
        <dbReference type="ARBA" id="ARBA00022737"/>
    </source>
</evidence>
<evidence type="ECO:0000256" key="4">
    <source>
        <dbReference type="ARBA" id="ARBA00022927"/>
    </source>
</evidence>
<evidence type="ECO:0000259" key="7">
    <source>
        <dbReference type="Pfam" id="PF01749"/>
    </source>
</evidence>
<dbReference type="InterPro" id="IPR000225">
    <property type="entry name" value="Armadillo"/>
</dbReference>
<dbReference type="SMART" id="SM00185">
    <property type="entry name" value="ARM"/>
    <property type="match status" value="6"/>
</dbReference>
<evidence type="ECO:0000313" key="8">
    <source>
        <dbReference type="EMBL" id="KAJ3443646.1"/>
    </source>
</evidence>
<dbReference type="GO" id="GO:0006606">
    <property type="term" value="P:protein import into nucleus"/>
    <property type="evidence" value="ECO:0007669"/>
    <property type="project" value="InterPro"/>
</dbReference>
<gene>
    <name evidence="8" type="ORF">M0812_09490</name>
</gene>
<evidence type="ECO:0000256" key="5">
    <source>
        <dbReference type="PIRNR" id="PIRNR005673"/>
    </source>
</evidence>
<reference evidence="8" key="1">
    <citation type="submission" date="2022-08" db="EMBL/GenBank/DDBJ databases">
        <title>Novel sulphate-reducing endosymbionts in the free-living metamonad Anaeramoeba.</title>
        <authorList>
            <person name="Jerlstrom-Hultqvist J."/>
            <person name="Cepicka I."/>
            <person name="Gallot-Lavallee L."/>
            <person name="Salas-Leiva D."/>
            <person name="Curtis B.A."/>
            <person name="Zahonova K."/>
            <person name="Pipaliya S."/>
            <person name="Dacks J."/>
            <person name="Roger A.J."/>
        </authorList>
    </citation>
    <scope>NUCLEOTIDE SEQUENCE</scope>
    <source>
        <strain evidence="8">Busselton2</strain>
    </source>
</reference>
<organism evidence="8 9">
    <name type="scientific">Anaeramoeba flamelloides</name>
    <dbReference type="NCBI Taxonomy" id="1746091"/>
    <lineage>
        <taxon>Eukaryota</taxon>
        <taxon>Metamonada</taxon>
        <taxon>Anaeramoebidae</taxon>
        <taxon>Anaeramoeba</taxon>
    </lineage>
</organism>
<dbReference type="Gene3D" id="1.25.10.10">
    <property type="entry name" value="Leucine-rich Repeat Variant"/>
    <property type="match status" value="1"/>
</dbReference>
<dbReference type="GO" id="GO:0005737">
    <property type="term" value="C:cytoplasm"/>
    <property type="evidence" value="ECO:0007669"/>
    <property type="project" value="InterPro"/>
</dbReference>
<dbReference type="PANTHER" id="PTHR23316">
    <property type="entry name" value="IMPORTIN ALPHA"/>
    <property type="match status" value="1"/>
</dbReference>
<sequence length="451" mass="52037">MSYFDKKLKRRKNKFKQKNTRNKSVNKRSKITVKISKNKRDERLSKRRNIKNTFQNNSFPNLVETTPTIQDLPKLSKLLFSDKIDDQRYSTQAIRKLISVEEDEPPTEELFLTKAVSFFVKVLKETNDQFLLAIWALSNIAGDKTEFRDMILENEGVINKLTSLIEEKEDINIIEYSIWLLSNLCKGLPHPPLEMIQPCIPLFGKYLKSNDENLIQLCTLGLSEVSDETEENIEAVLELDCISVLIEILRNTSDYYTQLYIIKTLGNLTSGSHLQTETVLKHDGLLTLLQNLLKNSSFHLQKEICWIISNITAGTSSHISMVIKVGLIEDILEVMEFSNYQIRKECCWILSNAIYGGSQSQILEIVNEQLIISFSEFLEDEKEEIIKICLESYEKILQLGAFMSESQGSNENKLLILFEEFDIITKIENLLNHKTKVIQDLSKKIADNFFN</sequence>
<protein>
    <recommendedName>
        <fullName evidence="5">Importin subunit alpha</fullName>
    </recommendedName>
</protein>
<keyword evidence="4 5" id="KW-0653">Protein transport</keyword>
<feature type="region of interest" description="Disordered" evidence="6">
    <location>
        <begin position="1"/>
        <end position="27"/>
    </location>
</feature>
<name>A0AAV7ZRA7_9EUKA</name>
<dbReference type="Proteomes" id="UP001146793">
    <property type="component" value="Unassembled WGS sequence"/>
</dbReference>
<dbReference type="SUPFAM" id="SSF48371">
    <property type="entry name" value="ARM repeat"/>
    <property type="match status" value="1"/>
</dbReference>
<accession>A0AAV7ZRA7</accession>
<keyword evidence="2 5" id="KW-0813">Transport</keyword>
<proteinExistence type="inferred from homology"/>
<dbReference type="Pfam" id="PF01749">
    <property type="entry name" value="IBB"/>
    <property type="match status" value="1"/>
</dbReference>
<dbReference type="PIRSF" id="PIRSF005673">
    <property type="entry name" value="Importin_alpha"/>
    <property type="match status" value="1"/>
</dbReference>
<evidence type="ECO:0000256" key="1">
    <source>
        <dbReference type="ARBA" id="ARBA00010394"/>
    </source>
</evidence>
<comment type="similarity">
    <text evidence="1 5">Belongs to the importin alpha family.</text>
</comment>